<sequence>MDLVLKFLMGGFAVSFATWLTKKVGGKAGGFLAGFPAVFTSALIVGALAHNGPHLDRILRQMAMGGGVSLIAGMAVTLIAPYVFKHQRFHWAFGSLLLFWGTVAGLTVAVMQSL</sequence>
<comment type="caution">
    <text evidence="2">The sequence shown here is derived from an EMBL/GenBank/DDBJ whole genome shotgun (WGS) entry which is preliminary data.</text>
</comment>
<dbReference type="Proteomes" id="UP000242705">
    <property type="component" value="Unassembled WGS sequence"/>
</dbReference>
<feature type="transmembrane region" description="Helical" evidence="1">
    <location>
        <begin position="62"/>
        <end position="84"/>
    </location>
</feature>
<dbReference type="RefSeq" id="WP_076006650.1">
    <property type="nucleotide sequence ID" value="NZ_MDZD01000032.1"/>
</dbReference>
<evidence type="ECO:0000313" key="3">
    <source>
        <dbReference type="Proteomes" id="UP000242705"/>
    </source>
</evidence>
<dbReference type="Pfam" id="PF11345">
    <property type="entry name" value="DUF3147"/>
    <property type="match status" value="1"/>
</dbReference>
<keyword evidence="1" id="KW-0472">Membrane</keyword>
<protein>
    <submittedName>
        <fullName evidence="2">DUF3147 domain-containing protein</fullName>
    </submittedName>
</protein>
<organism evidence="2 3">
    <name type="scientific">Sulfobacillus thermosulfidooxidans</name>
    <dbReference type="NCBI Taxonomy" id="28034"/>
    <lineage>
        <taxon>Bacteria</taxon>
        <taxon>Bacillati</taxon>
        <taxon>Bacillota</taxon>
        <taxon>Clostridia</taxon>
        <taxon>Eubacteriales</taxon>
        <taxon>Clostridiales Family XVII. Incertae Sedis</taxon>
        <taxon>Sulfobacillus</taxon>
    </lineage>
</organism>
<evidence type="ECO:0000256" key="1">
    <source>
        <dbReference type="SAM" id="Phobius"/>
    </source>
</evidence>
<accession>A0A1R0IMM2</accession>
<feature type="transmembrane region" description="Helical" evidence="1">
    <location>
        <begin position="28"/>
        <end position="50"/>
    </location>
</feature>
<dbReference type="AlphaFoldDB" id="A0A1R0IMM2"/>
<evidence type="ECO:0000313" key="2">
    <source>
        <dbReference type="EMBL" id="PSR27821.1"/>
    </source>
</evidence>
<reference evidence="2 3" key="1">
    <citation type="journal article" date="2014" name="BMC Genomics">
        <title>Comparison of environmental and isolate Sulfobacillus genomes reveals diverse carbon, sulfur, nitrogen, and hydrogen metabolisms.</title>
        <authorList>
            <person name="Justice N.B."/>
            <person name="Norman A."/>
            <person name="Brown C.T."/>
            <person name="Singh A."/>
            <person name="Thomas B.C."/>
            <person name="Banfield J.F."/>
        </authorList>
    </citation>
    <scope>NUCLEOTIDE SEQUENCE [LARGE SCALE GENOMIC DNA]</scope>
    <source>
        <strain evidence="2">AMDSBA5</strain>
    </source>
</reference>
<name>A0A1R0IMM2_SULTH</name>
<proteinExistence type="predicted"/>
<dbReference type="InterPro" id="IPR021493">
    <property type="entry name" value="DUF3147"/>
</dbReference>
<gene>
    <name evidence="2" type="ORF">C7B47_06925</name>
</gene>
<feature type="transmembrane region" description="Helical" evidence="1">
    <location>
        <begin position="90"/>
        <end position="111"/>
    </location>
</feature>
<dbReference type="EMBL" id="PXYX01000010">
    <property type="protein sequence ID" value="PSR27821.1"/>
    <property type="molecule type" value="Genomic_DNA"/>
</dbReference>
<keyword evidence="1" id="KW-1133">Transmembrane helix</keyword>
<keyword evidence="1" id="KW-0812">Transmembrane</keyword>